<dbReference type="InterPro" id="IPR001091">
    <property type="entry name" value="RM_Methyltransferase"/>
</dbReference>
<feature type="region of interest" description="Disordered" evidence="5">
    <location>
        <begin position="450"/>
        <end position="482"/>
    </location>
</feature>
<dbReference type="InterPro" id="IPR002941">
    <property type="entry name" value="DNA_methylase_N4/N6"/>
</dbReference>
<dbReference type="GO" id="GO:0009007">
    <property type="term" value="F:site-specific DNA-methyltransferase (adenine-specific) activity"/>
    <property type="evidence" value="ECO:0007669"/>
    <property type="project" value="UniProtKB-EC"/>
</dbReference>
<organism evidence="7 8">
    <name type="scientific">Maliponia aquimaris</name>
    <dbReference type="NCBI Taxonomy" id="1673631"/>
    <lineage>
        <taxon>Bacteria</taxon>
        <taxon>Pseudomonadati</taxon>
        <taxon>Pseudomonadota</taxon>
        <taxon>Alphaproteobacteria</taxon>
        <taxon>Rhodobacterales</taxon>
        <taxon>Paracoccaceae</taxon>
        <taxon>Maliponia</taxon>
    </lineage>
</organism>
<dbReference type="GO" id="GO:0032259">
    <property type="term" value="P:methylation"/>
    <property type="evidence" value="ECO:0007669"/>
    <property type="project" value="UniProtKB-KW"/>
</dbReference>
<dbReference type="SUPFAM" id="SSF110849">
    <property type="entry name" value="ParB/Sulfiredoxin"/>
    <property type="match status" value="1"/>
</dbReference>
<evidence type="ECO:0000256" key="4">
    <source>
        <dbReference type="RuleBase" id="RU362026"/>
    </source>
</evidence>
<dbReference type="Gene3D" id="3.90.1530.10">
    <property type="entry name" value="Conserved hypothetical protein from pyrococcus furiosus pfu- 392566-001, ParB domain"/>
    <property type="match status" value="1"/>
</dbReference>
<evidence type="ECO:0000256" key="2">
    <source>
        <dbReference type="ARBA" id="ARBA00022679"/>
    </source>
</evidence>
<name>A0A238K3V2_9RHOB</name>
<dbReference type="Proteomes" id="UP000207598">
    <property type="component" value="Unassembled WGS sequence"/>
</dbReference>
<reference evidence="7 8" key="1">
    <citation type="submission" date="2017-05" db="EMBL/GenBank/DDBJ databases">
        <authorList>
            <person name="Song R."/>
            <person name="Chenine A.L."/>
            <person name="Ruprecht R.M."/>
        </authorList>
    </citation>
    <scope>NUCLEOTIDE SEQUENCE [LARGE SCALE GENOMIC DNA]</scope>
    <source>
        <strain evidence="7 8">CECT 8898</strain>
    </source>
</reference>
<gene>
    <name evidence="7" type="ORF">MAA8898_01198</name>
</gene>
<keyword evidence="8" id="KW-1185">Reference proteome</keyword>
<evidence type="ECO:0000256" key="5">
    <source>
        <dbReference type="SAM" id="MobiDB-lite"/>
    </source>
</evidence>
<proteinExistence type="inferred from homology"/>
<evidence type="ECO:0000256" key="3">
    <source>
        <dbReference type="ARBA" id="ARBA00047942"/>
    </source>
</evidence>
<dbReference type="AlphaFoldDB" id="A0A238K3V2"/>
<dbReference type="InterPro" id="IPR003115">
    <property type="entry name" value="ParB_N"/>
</dbReference>
<comment type="catalytic activity">
    <reaction evidence="3">
        <text>a 2'-deoxyadenosine in DNA + S-adenosyl-L-methionine = an N(6)-methyl-2'-deoxyadenosine in DNA + S-adenosyl-L-homocysteine + H(+)</text>
        <dbReference type="Rhea" id="RHEA:15197"/>
        <dbReference type="Rhea" id="RHEA-COMP:12418"/>
        <dbReference type="Rhea" id="RHEA-COMP:12419"/>
        <dbReference type="ChEBI" id="CHEBI:15378"/>
        <dbReference type="ChEBI" id="CHEBI:57856"/>
        <dbReference type="ChEBI" id="CHEBI:59789"/>
        <dbReference type="ChEBI" id="CHEBI:90615"/>
        <dbReference type="ChEBI" id="CHEBI:90616"/>
        <dbReference type="EC" id="2.1.1.72"/>
    </reaction>
</comment>
<dbReference type="EC" id="2.1.1.-" evidence="4"/>
<feature type="region of interest" description="Disordered" evidence="5">
    <location>
        <begin position="1"/>
        <end position="22"/>
    </location>
</feature>
<dbReference type="SMART" id="SM00470">
    <property type="entry name" value="ParB"/>
    <property type="match status" value="1"/>
</dbReference>
<evidence type="ECO:0000313" key="7">
    <source>
        <dbReference type="EMBL" id="SMX37598.1"/>
    </source>
</evidence>
<dbReference type="Gene3D" id="3.40.50.150">
    <property type="entry name" value="Vaccinia Virus protein VP39"/>
    <property type="match status" value="1"/>
</dbReference>
<evidence type="ECO:0000256" key="1">
    <source>
        <dbReference type="ARBA" id="ARBA00022603"/>
    </source>
</evidence>
<dbReference type="PIRSF" id="PIRSF036758">
    <property type="entry name" value="Aden_M_ParB"/>
    <property type="match status" value="1"/>
</dbReference>
<dbReference type="GO" id="GO:0003677">
    <property type="term" value="F:DNA binding"/>
    <property type="evidence" value="ECO:0007669"/>
    <property type="project" value="InterPro"/>
</dbReference>
<evidence type="ECO:0000313" key="8">
    <source>
        <dbReference type="Proteomes" id="UP000207598"/>
    </source>
</evidence>
<protein>
    <recommendedName>
        <fullName evidence="4">Methyltransferase</fullName>
        <ecNumber evidence="4">2.1.1.-</ecNumber>
    </recommendedName>
</protein>
<sequence>MESSAASSVRNPASIHHHIGNHPTMTLSFAPERIEMWPLAKLQPYAKNAKAHGADQVAKIAASMAEFGWTVPCLVGEDGELISGHGRVLAATQLGLTEAPVIVLGHLTEAQRRAYRIADNKLTELGTWDEALLSAELNDLLAEEFDLSLVGFSDAELDKLLAFVPEGDGEEGGAGGSVPPVTIPEPPRNPASRTGDLWILGDHRLLCGDSTSAADVRRLMNGERAVLFATDPPYLVDYDGSNHPTRNKDWSASYGTTWDDSSQGAELYDGFIAAAVAEAITEDAAWYCWHASRRQAMLEACWEKAGAFVHQQIIWVKDRGVLTRSHYLWKHEPCFMGWRRPNRPPKVAEETLPSTWALPGFAKDERPDHPTPKPLDAFGIPMRQHVARGGLCYEPFSGSGSQIMAGEANDRRVFAMEISPAYVDVAVERWQAETGRDAILDGDGRTFAQVRTERLGDSVEPKADTPDTDTAPEPAQKRKSAA</sequence>
<feature type="compositionally biased region" description="Basic and acidic residues" evidence="5">
    <location>
        <begin position="451"/>
        <end position="465"/>
    </location>
</feature>
<dbReference type="CDD" id="cd16403">
    <property type="entry name" value="ParB_N_like_MT"/>
    <property type="match status" value="1"/>
</dbReference>
<dbReference type="InterPro" id="IPR015840">
    <property type="entry name" value="DNA_MeTrfase_ParB"/>
</dbReference>
<dbReference type="InterPro" id="IPR029063">
    <property type="entry name" value="SAM-dependent_MTases_sf"/>
</dbReference>
<dbReference type="PRINTS" id="PR00508">
    <property type="entry name" value="S21N4MTFRASE"/>
</dbReference>
<dbReference type="SUPFAM" id="SSF53335">
    <property type="entry name" value="S-adenosyl-L-methionine-dependent methyltransferases"/>
    <property type="match status" value="1"/>
</dbReference>
<feature type="compositionally biased region" description="Polar residues" evidence="5">
    <location>
        <begin position="1"/>
        <end position="11"/>
    </location>
</feature>
<dbReference type="GO" id="GO:0008170">
    <property type="term" value="F:N-methyltransferase activity"/>
    <property type="evidence" value="ECO:0007669"/>
    <property type="project" value="InterPro"/>
</dbReference>
<dbReference type="Pfam" id="PF01555">
    <property type="entry name" value="N6_N4_Mtase"/>
    <property type="match status" value="1"/>
</dbReference>
<evidence type="ECO:0000259" key="6">
    <source>
        <dbReference type="SMART" id="SM00470"/>
    </source>
</evidence>
<feature type="domain" description="ParB-like N-terminal" evidence="6">
    <location>
        <begin position="35"/>
        <end position="121"/>
    </location>
</feature>
<comment type="similarity">
    <text evidence="4">Belongs to the N(4)/N(6)-methyltransferase family.</text>
</comment>
<feature type="region of interest" description="Disordered" evidence="5">
    <location>
        <begin position="168"/>
        <end position="189"/>
    </location>
</feature>
<keyword evidence="1" id="KW-0489">Methyltransferase</keyword>
<dbReference type="InterPro" id="IPR036086">
    <property type="entry name" value="ParB/Sulfiredoxin_sf"/>
</dbReference>
<dbReference type="EMBL" id="FXYF01000003">
    <property type="protein sequence ID" value="SMX37598.1"/>
    <property type="molecule type" value="Genomic_DNA"/>
</dbReference>
<accession>A0A238K3V2</accession>
<keyword evidence="2" id="KW-0808">Transferase</keyword>